<comment type="caution">
    <text evidence="1">The sequence shown here is derived from an EMBL/GenBank/DDBJ whole genome shotgun (WGS) entry which is preliminary data.</text>
</comment>
<reference evidence="1" key="1">
    <citation type="submission" date="2023-07" db="EMBL/GenBank/DDBJ databases">
        <authorList>
            <person name="Kim M.K."/>
        </authorList>
    </citation>
    <scope>NUCLEOTIDE SEQUENCE</scope>
    <source>
        <strain evidence="1">CA1-15</strain>
    </source>
</reference>
<organism evidence="1 2">
    <name type="scientific">Sphingomonas immobilis</name>
    <dbReference type="NCBI Taxonomy" id="3063997"/>
    <lineage>
        <taxon>Bacteria</taxon>
        <taxon>Pseudomonadati</taxon>
        <taxon>Pseudomonadota</taxon>
        <taxon>Alphaproteobacteria</taxon>
        <taxon>Sphingomonadales</taxon>
        <taxon>Sphingomonadaceae</taxon>
        <taxon>Sphingomonas</taxon>
    </lineage>
</organism>
<sequence length="66" mass="7231">MDAETERQAEARKVLAMYGADAPVFVAARIGALVWADDQSGIDRWRQIAARLDRLMVDPGPHGVVP</sequence>
<gene>
    <name evidence="1" type="ORF">Q5H94_14625</name>
</gene>
<dbReference type="Proteomes" id="UP001176468">
    <property type="component" value="Unassembled WGS sequence"/>
</dbReference>
<accession>A0ABT9A182</accession>
<protein>
    <submittedName>
        <fullName evidence="1">Uncharacterized protein</fullName>
    </submittedName>
</protein>
<evidence type="ECO:0000313" key="1">
    <source>
        <dbReference type="EMBL" id="MDO7843565.1"/>
    </source>
</evidence>
<name>A0ABT9A182_9SPHN</name>
<dbReference type="EMBL" id="JAUQSZ010000010">
    <property type="protein sequence ID" value="MDO7843565.1"/>
    <property type="molecule type" value="Genomic_DNA"/>
</dbReference>
<evidence type="ECO:0000313" key="2">
    <source>
        <dbReference type="Proteomes" id="UP001176468"/>
    </source>
</evidence>
<keyword evidence="2" id="KW-1185">Reference proteome</keyword>
<proteinExistence type="predicted"/>
<dbReference type="RefSeq" id="WP_304562018.1">
    <property type="nucleotide sequence ID" value="NZ_JAUQSZ010000010.1"/>
</dbReference>